<evidence type="ECO:0000256" key="2">
    <source>
        <dbReference type="ARBA" id="ARBA00022692"/>
    </source>
</evidence>
<dbReference type="OrthoDB" id="3479832at2"/>
<protein>
    <submittedName>
        <fullName evidence="7">Methylamine utilisation protein MauE</fullName>
    </submittedName>
</protein>
<dbReference type="Proteomes" id="UP000183413">
    <property type="component" value="Unassembled WGS sequence"/>
</dbReference>
<dbReference type="STRING" id="1993.SAMN04489713_12491"/>
<evidence type="ECO:0000313" key="8">
    <source>
        <dbReference type="Proteomes" id="UP000183413"/>
    </source>
</evidence>
<feature type="transmembrane region" description="Helical" evidence="5">
    <location>
        <begin position="76"/>
        <end position="97"/>
    </location>
</feature>
<organism evidence="7 8">
    <name type="scientific">Actinomadura madurae</name>
    <dbReference type="NCBI Taxonomy" id="1993"/>
    <lineage>
        <taxon>Bacteria</taxon>
        <taxon>Bacillati</taxon>
        <taxon>Actinomycetota</taxon>
        <taxon>Actinomycetes</taxon>
        <taxon>Streptosporangiales</taxon>
        <taxon>Thermomonosporaceae</taxon>
        <taxon>Actinomadura</taxon>
    </lineage>
</organism>
<reference evidence="7 8" key="1">
    <citation type="submission" date="2016-10" db="EMBL/GenBank/DDBJ databases">
        <authorList>
            <person name="de Groot N.N."/>
        </authorList>
    </citation>
    <scope>NUCLEOTIDE SEQUENCE [LARGE SCALE GENOMIC DNA]</scope>
    <source>
        <strain evidence="7 8">DSM 43067</strain>
    </source>
</reference>
<name>A0A1I5WRF6_9ACTN</name>
<dbReference type="EMBL" id="FOVH01000024">
    <property type="protein sequence ID" value="SFQ22161.1"/>
    <property type="molecule type" value="Genomic_DNA"/>
</dbReference>
<keyword evidence="3 5" id="KW-1133">Transmembrane helix</keyword>
<dbReference type="Pfam" id="PF07291">
    <property type="entry name" value="MauE"/>
    <property type="match status" value="1"/>
</dbReference>
<dbReference type="UniPathway" id="UPA00895"/>
<dbReference type="GO" id="GO:0016020">
    <property type="term" value="C:membrane"/>
    <property type="evidence" value="ECO:0007669"/>
    <property type="project" value="UniProtKB-SubCell"/>
</dbReference>
<dbReference type="eggNOG" id="ENOG5033K19">
    <property type="taxonomic scope" value="Bacteria"/>
</dbReference>
<proteinExistence type="predicted"/>
<dbReference type="InParanoid" id="A0A1I5WRF6"/>
<sequence length="190" mass="18733">MAYVALGCRCMVGLVFAASVLGKLRGRESYARFVAAAGRLGPGWVLSRIPAPVVAGGVIAAEAAVLVLLVPPGTAWIGFALAGLLAMAFAVAVLAALRRGDRAPCQCFGGSDRPVSGVHLVRNGVLAAAAALGTTAGAVAAGPLEPAGGVIAAVAGAVVAAFVVTADDLAGLFRPVVSPEGHHATKGFSR</sequence>
<keyword evidence="8" id="KW-1185">Reference proteome</keyword>
<evidence type="ECO:0000259" key="6">
    <source>
        <dbReference type="Pfam" id="PF07291"/>
    </source>
</evidence>
<feature type="domain" description="Methylamine utilisation protein MauE" evidence="6">
    <location>
        <begin position="1"/>
        <end position="134"/>
    </location>
</feature>
<keyword evidence="2 5" id="KW-0812">Transmembrane</keyword>
<keyword evidence="4 5" id="KW-0472">Membrane</keyword>
<gene>
    <name evidence="7" type="ORF">SAMN04489713_12491</name>
</gene>
<dbReference type="InterPro" id="IPR009908">
    <property type="entry name" value="Methylamine_util_MauE"/>
</dbReference>
<feature type="transmembrane region" description="Helical" evidence="5">
    <location>
        <begin position="118"/>
        <end position="141"/>
    </location>
</feature>
<evidence type="ECO:0000256" key="1">
    <source>
        <dbReference type="ARBA" id="ARBA00004141"/>
    </source>
</evidence>
<dbReference type="RefSeq" id="WP_075024513.1">
    <property type="nucleotide sequence ID" value="NZ_FOVH01000024.1"/>
</dbReference>
<dbReference type="AlphaFoldDB" id="A0A1I5WRF6"/>
<evidence type="ECO:0000313" key="7">
    <source>
        <dbReference type="EMBL" id="SFQ22161.1"/>
    </source>
</evidence>
<evidence type="ECO:0000256" key="4">
    <source>
        <dbReference type="ARBA" id="ARBA00023136"/>
    </source>
</evidence>
<evidence type="ECO:0000256" key="5">
    <source>
        <dbReference type="SAM" id="Phobius"/>
    </source>
</evidence>
<feature type="transmembrane region" description="Helical" evidence="5">
    <location>
        <begin position="45"/>
        <end position="70"/>
    </location>
</feature>
<accession>A0A1I5WRF6</accession>
<comment type="subcellular location">
    <subcellularLocation>
        <location evidence="1">Membrane</location>
        <topology evidence="1">Multi-pass membrane protein</topology>
    </subcellularLocation>
</comment>
<evidence type="ECO:0000256" key="3">
    <source>
        <dbReference type="ARBA" id="ARBA00022989"/>
    </source>
</evidence>
<feature type="transmembrane region" description="Helical" evidence="5">
    <location>
        <begin position="147"/>
        <end position="166"/>
    </location>
</feature>
<feature type="transmembrane region" description="Helical" evidence="5">
    <location>
        <begin position="6"/>
        <end position="24"/>
    </location>
</feature>
<dbReference type="GO" id="GO:0030416">
    <property type="term" value="P:methylamine metabolic process"/>
    <property type="evidence" value="ECO:0007669"/>
    <property type="project" value="InterPro"/>
</dbReference>